<gene>
    <name evidence="2" type="primary">cutC</name>
    <name evidence="3" type="ORF">LF65_03033</name>
</gene>
<comment type="subcellular location">
    <subcellularLocation>
        <location evidence="2">Cytoplasm</location>
    </subcellularLocation>
</comment>
<evidence type="ECO:0000313" key="3">
    <source>
        <dbReference type="EMBL" id="AJG99600.1"/>
    </source>
</evidence>
<evidence type="ECO:0000256" key="2">
    <source>
        <dbReference type="HAMAP-Rule" id="MF_00795"/>
    </source>
</evidence>
<dbReference type="Pfam" id="PF03932">
    <property type="entry name" value="CutC"/>
    <property type="match status" value="1"/>
</dbReference>
<dbReference type="RefSeq" id="WP_041897102.1">
    <property type="nucleotide sequence ID" value="NZ_CP010086.2"/>
</dbReference>
<proteinExistence type="inferred from homology"/>
<reference evidence="4" key="1">
    <citation type="submission" date="2014-12" db="EMBL/GenBank/DDBJ databases">
        <title>Genome sequence of Clostridium beijerinckii strain 59B.</title>
        <authorList>
            <person name="Little G.T."/>
            <person name="Minton N.P."/>
        </authorList>
    </citation>
    <scope>NUCLEOTIDE SEQUENCE [LARGE SCALE GENOMIC DNA]</scope>
    <source>
        <strain evidence="4">59B</strain>
    </source>
</reference>
<accession>A0A0B5QF46</accession>
<evidence type="ECO:0000313" key="4">
    <source>
        <dbReference type="Proteomes" id="UP000031866"/>
    </source>
</evidence>
<protein>
    <recommendedName>
        <fullName evidence="2">PF03932 family protein CutC</fullName>
    </recommendedName>
</protein>
<dbReference type="SUPFAM" id="SSF110395">
    <property type="entry name" value="CutC-like"/>
    <property type="match status" value="1"/>
</dbReference>
<dbReference type="EMBL" id="CP010086">
    <property type="protein sequence ID" value="AJG99600.1"/>
    <property type="molecule type" value="Genomic_DNA"/>
</dbReference>
<dbReference type="HAMAP" id="MF_00795">
    <property type="entry name" value="CutC"/>
    <property type="match status" value="1"/>
</dbReference>
<comment type="caution">
    <text evidence="2">Once thought to be involved in copper homeostasis, experiments in E.coli have shown this is not the case.</text>
</comment>
<dbReference type="PANTHER" id="PTHR12598">
    <property type="entry name" value="COPPER HOMEOSTASIS PROTEIN CUTC"/>
    <property type="match status" value="1"/>
</dbReference>
<dbReference type="STRING" id="1520.LF65_03033"/>
<sequence length="202" mass="22494">MIIFEACVGNYDEAILAAERGANRIELCDNLMEGGTTPSYGIIRKIVEDLNIPIMVIIRPRGGNFTYTRDELKIMKYDVKMCKELGVHGVVIGAVKDSKVDKEIIEELVNLAKPMTITFHMAFDEVEDKKRAVDEIIKLGIDRILTKGGCENAMAGKECLKDLVKYADGRISIMPGKGVNKENRDFLLEYTGAVEIHGTRVV</sequence>
<name>A0A0B5QF46_CLOBE</name>
<dbReference type="InterPro" id="IPR036822">
    <property type="entry name" value="CutC-like_dom_sf"/>
</dbReference>
<dbReference type="GO" id="GO:0005737">
    <property type="term" value="C:cytoplasm"/>
    <property type="evidence" value="ECO:0007669"/>
    <property type="project" value="UniProtKB-SubCell"/>
</dbReference>
<dbReference type="AlphaFoldDB" id="A0A0B5QF46"/>
<dbReference type="OrthoDB" id="9815677at2"/>
<comment type="similarity">
    <text evidence="1 2">Belongs to the CutC family.</text>
</comment>
<dbReference type="KEGG" id="cbei:LF65_03033"/>
<dbReference type="GO" id="GO:0005507">
    <property type="term" value="F:copper ion binding"/>
    <property type="evidence" value="ECO:0007669"/>
    <property type="project" value="TreeGrafter"/>
</dbReference>
<dbReference type="CDD" id="cd00945">
    <property type="entry name" value="Aldolase_Class_I"/>
    <property type="match status" value="1"/>
</dbReference>
<evidence type="ECO:0000256" key="1">
    <source>
        <dbReference type="ARBA" id="ARBA00007768"/>
    </source>
</evidence>
<dbReference type="Gene3D" id="3.20.20.380">
    <property type="entry name" value="Copper homeostasis (CutC) domain"/>
    <property type="match status" value="1"/>
</dbReference>
<keyword evidence="2" id="KW-0963">Cytoplasm</keyword>
<dbReference type="InterPro" id="IPR005627">
    <property type="entry name" value="CutC-like"/>
</dbReference>
<dbReference type="PANTHER" id="PTHR12598:SF0">
    <property type="entry name" value="COPPER HOMEOSTASIS PROTEIN CUTC HOMOLOG"/>
    <property type="match status" value="1"/>
</dbReference>
<dbReference type="Proteomes" id="UP000031866">
    <property type="component" value="Chromosome"/>
</dbReference>
<organism evidence="3 4">
    <name type="scientific">Clostridium beijerinckii</name>
    <name type="common">Clostridium MP</name>
    <dbReference type="NCBI Taxonomy" id="1520"/>
    <lineage>
        <taxon>Bacteria</taxon>
        <taxon>Bacillati</taxon>
        <taxon>Bacillota</taxon>
        <taxon>Clostridia</taxon>
        <taxon>Eubacteriales</taxon>
        <taxon>Clostridiaceae</taxon>
        <taxon>Clostridium</taxon>
    </lineage>
</organism>